<dbReference type="InterPro" id="IPR023393">
    <property type="entry name" value="START-like_dom_sf"/>
</dbReference>
<dbReference type="SUPFAM" id="SSF55961">
    <property type="entry name" value="Bet v1-like"/>
    <property type="match status" value="1"/>
</dbReference>
<reference evidence="1 2" key="1">
    <citation type="submission" date="2020-08" db="EMBL/GenBank/DDBJ databases">
        <authorList>
            <person name="Newling K."/>
            <person name="Davey J."/>
            <person name="Forrester S."/>
        </authorList>
    </citation>
    <scope>NUCLEOTIDE SEQUENCE [LARGE SCALE GENOMIC DNA]</scope>
    <source>
        <strain evidence="2">Crithidia deanei Carvalho (ATCC PRA-265)</strain>
    </source>
</reference>
<protein>
    <recommendedName>
        <fullName evidence="3">START domain containing protein</fullName>
    </recommendedName>
</protein>
<dbReference type="AlphaFoldDB" id="A0A7G2CAR8"/>
<sequence length="170" mass="19167">MQFNIEEFGPNIIANKTTYKSPVFVVSSRQMVIYLTYAILLDPKQQEELGVRPKSATGLDDGLNVVMQCGIEYTGKSDLAKADKGYERGHTYIYFIMGQEEKDGSLTFTLCMDADPAGSIPKSFADRANAEQYKKAVTMHNLIAKLAKDEKNKAHRIKQFDNDRLFQPMV</sequence>
<evidence type="ECO:0000313" key="2">
    <source>
        <dbReference type="Proteomes" id="UP000515908"/>
    </source>
</evidence>
<dbReference type="VEuPathDB" id="TriTrypDB:ADEAN_000436400"/>
<dbReference type="OrthoDB" id="259656at2759"/>
<keyword evidence="2" id="KW-1185">Reference proteome</keyword>
<dbReference type="Proteomes" id="UP000515908">
    <property type="component" value="Chromosome 07"/>
</dbReference>
<evidence type="ECO:0000313" key="1">
    <source>
        <dbReference type="EMBL" id="CAD2216886.1"/>
    </source>
</evidence>
<dbReference type="Gene3D" id="3.30.530.20">
    <property type="match status" value="1"/>
</dbReference>
<gene>
    <name evidence="1" type="ORF">ADEAN_000436400</name>
</gene>
<dbReference type="EMBL" id="LR877151">
    <property type="protein sequence ID" value="CAD2216886.1"/>
    <property type="molecule type" value="Genomic_DNA"/>
</dbReference>
<name>A0A7G2CAR8_9TRYP</name>
<accession>A0A7G2CAR8</accession>
<proteinExistence type="predicted"/>
<organism evidence="1 2">
    <name type="scientific">Angomonas deanei</name>
    <dbReference type="NCBI Taxonomy" id="59799"/>
    <lineage>
        <taxon>Eukaryota</taxon>
        <taxon>Discoba</taxon>
        <taxon>Euglenozoa</taxon>
        <taxon>Kinetoplastea</taxon>
        <taxon>Metakinetoplastina</taxon>
        <taxon>Trypanosomatida</taxon>
        <taxon>Trypanosomatidae</taxon>
        <taxon>Strigomonadinae</taxon>
        <taxon>Angomonas</taxon>
    </lineage>
</organism>
<evidence type="ECO:0008006" key="3">
    <source>
        <dbReference type="Google" id="ProtNLM"/>
    </source>
</evidence>